<keyword evidence="2" id="KW-1185">Reference proteome</keyword>
<dbReference type="EMBL" id="CAAALY010032164">
    <property type="protein sequence ID" value="VEL17332.1"/>
    <property type="molecule type" value="Genomic_DNA"/>
</dbReference>
<dbReference type="Proteomes" id="UP000784294">
    <property type="component" value="Unassembled WGS sequence"/>
</dbReference>
<dbReference type="AlphaFoldDB" id="A0A448WQ41"/>
<reference evidence="1" key="1">
    <citation type="submission" date="2018-11" db="EMBL/GenBank/DDBJ databases">
        <authorList>
            <consortium name="Pathogen Informatics"/>
        </authorList>
    </citation>
    <scope>NUCLEOTIDE SEQUENCE</scope>
</reference>
<gene>
    <name evidence="1" type="ORF">PXEA_LOCUS10772</name>
</gene>
<protein>
    <submittedName>
        <fullName evidence="1">Uncharacterized protein</fullName>
    </submittedName>
</protein>
<comment type="caution">
    <text evidence="1">The sequence shown here is derived from an EMBL/GenBank/DDBJ whole genome shotgun (WGS) entry which is preliminary data.</text>
</comment>
<name>A0A448WQ41_9PLAT</name>
<sequence>MLPRSDDVRHLFTGIDKWMPKATFIRLDYNIFFKDLFDAAHLFSFELVRAKKRQEKRRTGDTNTPSKSYSTVSSRDIPFLTKHDGSSAQDLSRTIPDYPSGFTLLQHRANLDLAKPKSENAIEIIGRFCRSFISAMVCPKVPCQHWPESKKILAPDTIEREDEIYMLANGIPFTGTIKVGTPIDESVLKEM</sequence>
<accession>A0A448WQ41</accession>
<organism evidence="1 2">
    <name type="scientific">Protopolystoma xenopodis</name>
    <dbReference type="NCBI Taxonomy" id="117903"/>
    <lineage>
        <taxon>Eukaryota</taxon>
        <taxon>Metazoa</taxon>
        <taxon>Spiralia</taxon>
        <taxon>Lophotrochozoa</taxon>
        <taxon>Platyhelminthes</taxon>
        <taxon>Monogenea</taxon>
        <taxon>Polyopisthocotylea</taxon>
        <taxon>Polystomatidea</taxon>
        <taxon>Polystomatidae</taxon>
        <taxon>Protopolystoma</taxon>
    </lineage>
</organism>
<proteinExistence type="predicted"/>
<evidence type="ECO:0000313" key="2">
    <source>
        <dbReference type="Proteomes" id="UP000784294"/>
    </source>
</evidence>
<evidence type="ECO:0000313" key="1">
    <source>
        <dbReference type="EMBL" id="VEL17332.1"/>
    </source>
</evidence>